<dbReference type="InterPro" id="IPR036322">
    <property type="entry name" value="WD40_repeat_dom_sf"/>
</dbReference>
<dbReference type="PANTHER" id="PTHR44259">
    <property type="entry name" value="OS07G0183000 PROTEIN-RELATED"/>
    <property type="match status" value="1"/>
</dbReference>
<evidence type="ECO:0000313" key="4">
    <source>
        <dbReference type="EnsemblPlants" id="QL04p010068:mrna"/>
    </source>
</evidence>
<proteinExistence type="predicted"/>
<dbReference type="PANTHER" id="PTHR44259:SF114">
    <property type="entry name" value="OS06G0707300 PROTEIN"/>
    <property type="match status" value="1"/>
</dbReference>
<dbReference type="InterPro" id="IPR001680">
    <property type="entry name" value="WD40_rpt"/>
</dbReference>
<dbReference type="InterPro" id="IPR050942">
    <property type="entry name" value="F-box_BR-signaling"/>
</dbReference>
<dbReference type="SUPFAM" id="SSF81383">
    <property type="entry name" value="F-box domain"/>
    <property type="match status" value="1"/>
</dbReference>
<protein>
    <recommendedName>
        <fullName evidence="6">F-box domain-containing protein</fullName>
    </recommendedName>
</protein>
<dbReference type="Proteomes" id="UP000594261">
    <property type="component" value="Chromosome 4"/>
</dbReference>
<dbReference type="InParanoid" id="A0A7N2LDH1"/>
<evidence type="ECO:0000259" key="3">
    <source>
        <dbReference type="Pfam" id="PF12937"/>
    </source>
</evidence>
<dbReference type="InterPro" id="IPR005174">
    <property type="entry name" value="KIB1-4_b-propeller"/>
</dbReference>
<evidence type="ECO:0008006" key="6">
    <source>
        <dbReference type="Google" id="ProtNLM"/>
    </source>
</evidence>
<feature type="domain" description="KIB1-4 beta-propeller" evidence="2">
    <location>
        <begin position="712"/>
        <end position="998"/>
    </location>
</feature>
<feature type="compositionally biased region" description="Basic residues" evidence="1">
    <location>
        <begin position="48"/>
        <end position="61"/>
    </location>
</feature>
<evidence type="ECO:0000259" key="2">
    <source>
        <dbReference type="Pfam" id="PF03478"/>
    </source>
</evidence>
<reference evidence="4" key="2">
    <citation type="submission" date="2021-01" db="UniProtKB">
        <authorList>
            <consortium name="EnsemblPlants"/>
        </authorList>
    </citation>
    <scope>IDENTIFICATION</scope>
</reference>
<dbReference type="CDD" id="cd09917">
    <property type="entry name" value="F-box_SF"/>
    <property type="match status" value="1"/>
</dbReference>
<dbReference type="SUPFAM" id="SSF50978">
    <property type="entry name" value="WD40 repeat-like"/>
    <property type="match status" value="1"/>
</dbReference>
<dbReference type="InterPro" id="IPR036047">
    <property type="entry name" value="F-box-like_dom_sf"/>
</dbReference>
<dbReference type="Gramene" id="QL04p010068:mrna">
    <property type="protein sequence ID" value="QL04p010068:mrna"/>
    <property type="gene ID" value="QL04p010068"/>
</dbReference>
<feature type="compositionally biased region" description="Basic residues" evidence="1">
    <location>
        <begin position="147"/>
        <end position="159"/>
    </location>
</feature>
<dbReference type="InterPro" id="IPR001810">
    <property type="entry name" value="F-box_dom"/>
</dbReference>
<sequence length="1030" mass="115844">MVCIRKVTIDELLAMQTCKLFCLQENYQMKYYADGEDAYDMRKKLKGKQFPGHGHRHHHHEHGGGYCSGEKVEAKRTGKKEAKSYLEAIFPEALLSSRETIPPEQLSSCLGSGSLSEAQVVMLENYQMKYYADGEDAYDMRKQLKGKQFHGHGHGHHNREHGGGCCSGEKVEAKGTGKKVAKKQNSTDFSNKSTCSETLLKTYLEDLAMEHHRFSLKEGLIDIDQWKGHSVGFNQCRMKTGLILTGKGDKVMYLWSLESYKCEEEYFVPNTVPLVDLDFDESKIVGLVGTRICIWRRNGKRSIFPSNEGTFVKGLCMHYDDPEAVVGCEDGTARLFDVYSRKCSQIIRMRAGPVTCLCLCDDQLILSGSSLGSITVSGSLSDRQLATLRSRITIGVFFICKCINFQLLLTGIKTLCYNACSHPVFAGSTSGHTSCWDLRKKLPTGSAFLVPVFRECATGLASNAGMSIVHVKQLMVLLDQTVGAECRATCSTILSFEAVLSPVVIKACSSVVEWFAARETKVDRTLVWNRIVAGTASHDIWVGSTRRLQKGISDQLEFSQLVDNLILSLYGLVNTPIYEDIRTLATSFRSLTVSCVKRGANAVDHSLARFAAQLDSEIIWLEDSPPPALEALYLDSKTPYPYIKMSEWADLPHDILIEIMRRLSFYDDFVMFGATCKSWQSVCSLENLPLSPRCPWLMLAEDNEQRNPTRVFVNLFDNKVYNFRLPELVRKKCFGTSFGWLLSVGTDFQMNLFHSLSKHLLSLPPQPNFEDLDHHDDDFKIIFVDKCVLSRNPWNLVTHEYEGDCIIMVIYCNIKTLAFTRPGYKVWIDIKSHSRCFDDIAFYKGNFYAVDCHGEVFICHIDDDNAFTKSVTPRLLGTRADMQKYLVESLGELLLVSRKLKGNLYAEDDMDETPYMTTGFTILKLECSIEGKGKNEYKWVNVDNLGDQALFLGCNSSVSLSASSINGCKANCIYFTDDNIEFYLATSNGGGYDMGVFNMEDGKTGQHYQGESLSYYSTPTCTSKYLVRLL</sequence>
<accession>A0A7N2LDH1</accession>
<keyword evidence="5" id="KW-1185">Reference proteome</keyword>
<dbReference type="Gene3D" id="2.130.10.10">
    <property type="entry name" value="YVTN repeat-like/Quinoprotein amine dehydrogenase"/>
    <property type="match status" value="1"/>
</dbReference>
<dbReference type="AlphaFoldDB" id="A0A7N2LDH1"/>
<feature type="domain" description="F-box" evidence="3">
    <location>
        <begin position="648"/>
        <end position="684"/>
    </location>
</feature>
<evidence type="ECO:0000313" key="5">
    <source>
        <dbReference type="Proteomes" id="UP000594261"/>
    </source>
</evidence>
<feature type="region of interest" description="Disordered" evidence="1">
    <location>
        <begin position="147"/>
        <end position="166"/>
    </location>
</feature>
<dbReference type="SMART" id="SM00320">
    <property type="entry name" value="WD40"/>
    <property type="match status" value="4"/>
</dbReference>
<dbReference type="Pfam" id="PF12937">
    <property type="entry name" value="F-box-like"/>
    <property type="match status" value="1"/>
</dbReference>
<feature type="region of interest" description="Disordered" evidence="1">
    <location>
        <begin position="48"/>
        <end position="69"/>
    </location>
</feature>
<name>A0A7N2LDH1_QUELO</name>
<reference evidence="4 5" key="1">
    <citation type="journal article" date="2016" name="G3 (Bethesda)">
        <title>First Draft Assembly and Annotation of the Genome of a California Endemic Oak Quercus lobata Nee (Fagaceae).</title>
        <authorList>
            <person name="Sork V.L."/>
            <person name="Fitz-Gibbon S.T."/>
            <person name="Puiu D."/>
            <person name="Crepeau M."/>
            <person name="Gugger P.F."/>
            <person name="Sherman R."/>
            <person name="Stevens K."/>
            <person name="Langley C.H."/>
            <person name="Pellegrini M."/>
            <person name="Salzberg S.L."/>
        </authorList>
    </citation>
    <scope>NUCLEOTIDE SEQUENCE [LARGE SCALE GENOMIC DNA]</scope>
    <source>
        <strain evidence="4 5">cv. SW786</strain>
    </source>
</reference>
<dbReference type="Gene3D" id="1.20.1280.50">
    <property type="match status" value="1"/>
</dbReference>
<dbReference type="InterPro" id="IPR015943">
    <property type="entry name" value="WD40/YVTN_repeat-like_dom_sf"/>
</dbReference>
<organism evidence="4 5">
    <name type="scientific">Quercus lobata</name>
    <name type="common">Valley oak</name>
    <dbReference type="NCBI Taxonomy" id="97700"/>
    <lineage>
        <taxon>Eukaryota</taxon>
        <taxon>Viridiplantae</taxon>
        <taxon>Streptophyta</taxon>
        <taxon>Embryophyta</taxon>
        <taxon>Tracheophyta</taxon>
        <taxon>Spermatophyta</taxon>
        <taxon>Magnoliopsida</taxon>
        <taxon>eudicotyledons</taxon>
        <taxon>Gunneridae</taxon>
        <taxon>Pentapetalae</taxon>
        <taxon>rosids</taxon>
        <taxon>fabids</taxon>
        <taxon>Fagales</taxon>
        <taxon>Fagaceae</taxon>
        <taxon>Quercus</taxon>
    </lineage>
</organism>
<dbReference type="EMBL" id="LRBV02000004">
    <property type="status" value="NOT_ANNOTATED_CDS"/>
    <property type="molecule type" value="Genomic_DNA"/>
</dbReference>
<dbReference type="Pfam" id="PF03478">
    <property type="entry name" value="Beta-prop_KIB1-4"/>
    <property type="match status" value="1"/>
</dbReference>
<evidence type="ECO:0000256" key="1">
    <source>
        <dbReference type="SAM" id="MobiDB-lite"/>
    </source>
</evidence>
<dbReference type="EnsemblPlants" id="QL04p010068:mrna">
    <property type="protein sequence ID" value="QL04p010068:mrna"/>
    <property type="gene ID" value="QL04p010068"/>
</dbReference>